<dbReference type="EMBL" id="OU896713">
    <property type="protein sequence ID" value="CAG9823759.1"/>
    <property type="molecule type" value="Genomic_DNA"/>
</dbReference>
<dbReference type="PANTHER" id="PTHR45913:SF22">
    <property type="entry name" value="SCAN BOX DOMAIN-CONTAINING PROTEIN"/>
    <property type="match status" value="1"/>
</dbReference>
<keyword evidence="2" id="KW-1185">Reference proteome</keyword>
<gene>
    <name evidence="1" type="ORF">PHAECO_LOCUS10881</name>
</gene>
<protein>
    <submittedName>
        <fullName evidence="1">Uncharacterized protein</fullName>
    </submittedName>
</protein>
<dbReference type="Proteomes" id="UP001153737">
    <property type="component" value="Chromosome 7"/>
</dbReference>
<evidence type="ECO:0000313" key="1">
    <source>
        <dbReference type="EMBL" id="CAG9823759.1"/>
    </source>
</evidence>
<dbReference type="OrthoDB" id="6743767at2759"/>
<dbReference type="AlphaFoldDB" id="A0A9N9SKP3"/>
<sequence length="178" mass="20759">MIHRFPLAIKTLPEPLQEVLKSLIKIVNYIKSSALNNRLFKELCEDMNSDHETLLFYTAVRWLSKGNVSERVFELKDELKAFLGMQEKSDFMEHLDSPAWIQRVAYLSDIFGQLNKLYLKLQGKDLHLIYLKDNLQAFVSKIENWRREVNLENFAMFKNLSTMVEVSEAGIAGFKRGN</sequence>
<organism evidence="1 2">
    <name type="scientific">Phaedon cochleariae</name>
    <name type="common">Mustard beetle</name>
    <dbReference type="NCBI Taxonomy" id="80249"/>
    <lineage>
        <taxon>Eukaryota</taxon>
        <taxon>Metazoa</taxon>
        <taxon>Ecdysozoa</taxon>
        <taxon>Arthropoda</taxon>
        <taxon>Hexapoda</taxon>
        <taxon>Insecta</taxon>
        <taxon>Pterygota</taxon>
        <taxon>Neoptera</taxon>
        <taxon>Endopterygota</taxon>
        <taxon>Coleoptera</taxon>
        <taxon>Polyphaga</taxon>
        <taxon>Cucujiformia</taxon>
        <taxon>Chrysomeloidea</taxon>
        <taxon>Chrysomelidae</taxon>
        <taxon>Chrysomelinae</taxon>
        <taxon>Chrysomelini</taxon>
        <taxon>Phaedon</taxon>
    </lineage>
</organism>
<reference evidence="1" key="2">
    <citation type="submission" date="2022-10" db="EMBL/GenBank/DDBJ databases">
        <authorList>
            <consortium name="ENA_rothamsted_submissions"/>
            <consortium name="culmorum"/>
            <person name="King R."/>
        </authorList>
    </citation>
    <scope>NUCLEOTIDE SEQUENCE</scope>
</reference>
<proteinExistence type="predicted"/>
<accession>A0A9N9SKP3</accession>
<reference evidence="1" key="1">
    <citation type="submission" date="2022-01" db="EMBL/GenBank/DDBJ databases">
        <authorList>
            <person name="King R."/>
        </authorList>
    </citation>
    <scope>NUCLEOTIDE SEQUENCE</scope>
</reference>
<name>A0A9N9SKP3_PHACE</name>
<dbReference type="PANTHER" id="PTHR45913">
    <property type="entry name" value="EPM2A-INTERACTING PROTEIN 1"/>
    <property type="match status" value="1"/>
</dbReference>
<evidence type="ECO:0000313" key="2">
    <source>
        <dbReference type="Proteomes" id="UP001153737"/>
    </source>
</evidence>